<keyword evidence="3" id="KW-1185">Reference proteome</keyword>
<dbReference type="OrthoDB" id="270566at2157"/>
<evidence type="ECO:0000313" key="3">
    <source>
        <dbReference type="Proteomes" id="UP000199451"/>
    </source>
</evidence>
<feature type="region of interest" description="Disordered" evidence="1">
    <location>
        <begin position="29"/>
        <end position="50"/>
    </location>
</feature>
<organism evidence="2 3">
    <name type="scientific">Halogranum gelatinilyticum</name>
    <dbReference type="NCBI Taxonomy" id="660521"/>
    <lineage>
        <taxon>Archaea</taxon>
        <taxon>Methanobacteriati</taxon>
        <taxon>Methanobacteriota</taxon>
        <taxon>Stenosarchaea group</taxon>
        <taxon>Halobacteria</taxon>
        <taxon>Halobacteriales</taxon>
        <taxon>Haloferacaceae</taxon>
    </lineage>
</organism>
<dbReference type="AlphaFoldDB" id="A0A1G9Q1S8"/>
<dbReference type="EMBL" id="FNHL01000001">
    <property type="protein sequence ID" value="SDM04946.1"/>
    <property type="molecule type" value="Genomic_DNA"/>
</dbReference>
<feature type="compositionally biased region" description="Low complexity" evidence="1">
    <location>
        <begin position="29"/>
        <end position="46"/>
    </location>
</feature>
<protein>
    <submittedName>
        <fullName evidence="2">Uncharacterized protein</fullName>
    </submittedName>
</protein>
<dbReference type="STRING" id="660521.SAMN04487949_0649"/>
<dbReference type="RefSeq" id="WP_089694017.1">
    <property type="nucleotide sequence ID" value="NZ_FNHL01000001.1"/>
</dbReference>
<gene>
    <name evidence="2" type="ORF">SAMN04487949_0649</name>
</gene>
<evidence type="ECO:0000256" key="1">
    <source>
        <dbReference type="SAM" id="MobiDB-lite"/>
    </source>
</evidence>
<sequence>MLSRRSYLTGLGSLGSVLGLVGCLGDEPTATETATGSSTETPTPASQSFGNEATVGEIAVTPLMAHPQSSFLYISNVDWADVKRLEDEWLVFVKLFVSGESENPPPWDSFRLVAGDDSFPAVETVDEAPLDQLSADDAVDTGPYWDRDGSTGWVAFVVPTEFDSASDLTFRVDHEGDTAQWSLPEKVTDHVASTHPTFEVVSFDTPKRVLLSDTADVTVTVENTSDVDGVFRGCVNTSGLYAFYEIELATEAGSEATWTEELRPADYAPDASTFGLYLRTTSGDEKRTIDVDEQDETSADGA</sequence>
<dbReference type="PROSITE" id="PS51257">
    <property type="entry name" value="PROKAR_LIPOPROTEIN"/>
    <property type="match status" value="1"/>
</dbReference>
<accession>A0A1G9Q1S8</accession>
<proteinExistence type="predicted"/>
<evidence type="ECO:0000313" key="2">
    <source>
        <dbReference type="EMBL" id="SDM04946.1"/>
    </source>
</evidence>
<name>A0A1G9Q1S8_9EURY</name>
<dbReference type="Proteomes" id="UP000199451">
    <property type="component" value="Unassembled WGS sequence"/>
</dbReference>
<reference evidence="3" key="1">
    <citation type="submission" date="2016-10" db="EMBL/GenBank/DDBJ databases">
        <authorList>
            <person name="Varghese N."/>
            <person name="Submissions S."/>
        </authorList>
    </citation>
    <scope>NUCLEOTIDE SEQUENCE [LARGE SCALE GENOMIC DNA]</scope>
    <source>
        <strain evidence="3">CGMCC 1.10119</strain>
    </source>
</reference>